<name>A0AAV5TDM1_9BILA</name>
<feature type="non-terminal residue" evidence="4">
    <location>
        <position position="1"/>
    </location>
</feature>
<dbReference type="EMBL" id="BTSX01000004">
    <property type="protein sequence ID" value="GMS92417.1"/>
    <property type="molecule type" value="Genomic_DNA"/>
</dbReference>
<dbReference type="GO" id="GO:0016042">
    <property type="term" value="P:lipid catabolic process"/>
    <property type="evidence" value="ECO:0007669"/>
    <property type="project" value="UniProtKB-KW"/>
</dbReference>
<evidence type="ECO:0000259" key="3">
    <source>
        <dbReference type="Pfam" id="PF00561"/>
    </source>
</evidence>
<organism evidence="4 5">
    <name type="scientific">Pristionchus entomophagus</name>
    <dbReference type="NCBI Taxonomy" id="358040"/>
    <lineage>
        <taxon>Eukaryota</taxon>
        <taxon>Metazoa</taxon>
        <taxon>Ecdysozoa</taxon>
        <taxon>Nematoda</taxon>
        <taxon>Chromadorea</taxon>
        <taxon>Rhabditida</taxon>
        <taxon>Rhabditina</taxon>
        <taxon>Diplogasteromorpha</taxon>
        <taxon>Diplogasteroidea</taxon>
        <taxon>Neodiplogasteridae</taxon>
        <taxon>Pristionchus</taxon>
    </lineage>
</organism>
<evidence type="ECO:0000256" key="2">
    <source>
        <dbReference type="ARBA" id="ARBA00023098"/>
    </source>
</evidence>
<evidence type="ECO:0000313" key="4">
    <source>
        <dbReference type="EMBL" id="GMS92417.1"/>
    </source>
</evidence>
<sequence>NASCHRPPILLVHGLLGDSSEFVMNPPASSPGMILADAGFDVFLLNVRGTTYSQRHLNLTKHDGAFWKFSIDDIAYYDAPAAIDKALKLNGASALYWIGHSHGTTISFLMLADRPEYNRKVKAMFEFAPTGTGPWTRGIITVVIWLADKLNLVLDMYNMFLGSHEFGLRIPWFLAGVSRLFCTPLIGHTNSYRRDMVISLESLAIRLIII</sequence>
<accession>A0AAV5TDM1</accession>
<keyword evidence="5" id="KW-1185">Reference proteome</keyword>
<dbReference type="AlphaFoldDB" id="A0AAV5TDM1"/>
<keyword evidence="2" id="KW-0443">Lipid metabolism</keyword>
<keyword evidence="1" id="KW-0442">Lipid degradation</keyword>
<dbReference type="PANTHER" id="PTHR11005">
    <property type="entry name" value="LYSOSOMAL ACID LIPASE-RELATED"/>
    <property type="match status" value="1"/>
</dbReference>
<dbReference type="InterPro" id="IPR000073">
    <property type="entry name" value="AB_hydrolase_1"/>
</dbReference>
<dbReference type="Proteomes" id="UP001432027">
    <property type="component" value="Unassembled WGS sequence"/>
</dbReference>
<dbReference type="InterPro" id="IPR029058">
    <property type="entry name" value="AB_hydrolase_fold"/>
</dbReference>
<comment type="caution">
    <text evidence="4">The sequence shown here is derived from an EMBL/GenBank/DDBJ whole genome shotgun (WGS) entry which is preliminary data.</text>
</comment>
<protein>
    <recommendedName>
        <fullName evidence="3">AB hydrolase-1 domain-containing protein</fullName>
    </recommendedName>
</protein>
<proteinExistence type="predicted"/>
<dbReference type="Gene3D" id="3.40.50.1820">
    <property type="entry name" value="alpha/beta hydrolase"/>
    <property type="match status" value="1"/>
</dbReference>
<dbReference type="Pfam" id="PF00561">
    <property type="entry name" value="Abhydrolase_1"/>
    <property type="match status" value="1"/>
</dbReference>
<evidence type="ECO:0000256" key="1">
    <source>
        <dbReference type="ARBA" id="ARBA00022963"/>
    </source>
</evidence>
<dbReference type="SUPFAM" id="SSF53474">
    <property type="entry name" value="alpha/beta-Hydrolases"/>
    <property type="match status" value="1"/>
</dbReference>
<reference evidence="4" key="1">
    <citation type="submission" date="2023-10" db="EMBL/GenBank/DDBJ databases">
        <title>Genome assembly of Pristionchus species.</title>
        <authorList>
            <person name="Yoshida K."/>
            <person name="Sommer R.J."/>
        </authorList>
    </citation>
    <scope>NUCLEOTIDE SEQUENCE</scope>
    <source>
        <strain evidence="4">RS0144</strain>
    </source>
</reference>
<evidence type="ECO:0000313" key="5">
    <source>
        <dbReference type="Proteomes" id="UP001432027"/>
    </source>
</evidence>
<feature type="domain" description="AB hydrolase-1" evidence="3">
    <location>
        <begin position="7"/>
        <end position="124"/>
    </location>
</feature>
<gene>
    <name evidence="4" type="ORF">PENTCL1PPCAC_14592</name>
</gene>